<reference evidence="2 3" key="1">
    <citation type="submission" date="2016-09" db="EMBL/GenBank/DDBJ databases">
        <title>Metabolic pathway, cell adaptation mechanisms and a novel monoxygenase revealed through proteogenomic-transcription analysis of a Sphingomonas haloaromaticamans strain degrading the fungicide ortho-phenylphenol.</title>
        <authorList>
            <person name="Perruchon C."/>
            <person name="Papadopoulou E.S."/>
            <person name="Rousidou C."/>
            <person name="Vasileiadis S."/>
            <person name="Tanou G."/>
            <person name="Amoutzias G."/>
            <person name="Molassiotis A."/>
            <person name="Karpouzas D.G."/>
        </authorList>
    </citation>
    <scope>NUCLEOTIDE SEQUENCE [LARGE SCALE GENOMIC DNA]</scope>
    <source>
        <strain evidence="2 3">P3</strain>
    </source>
</reference>
<dbReference type="OrthoDB" id="7439590at2"/>
<evidence type="ECO:0000313" key="3">
    <source>
        <dbReference type="Proteomes" id="UP000179467"/>
    </source>
</evidence>
<feature type="domain" description="Alginate export" evidence="1">
    <location>
        <begin position="69"/>
        <end position="465"/>
    </location>
</feature>
<organism evidence="2 3">
    <name type="scientific">Edaphosphingomonas haloaromaticamans</name>
    <dbReference type="NCBI Taxonomy" id="653954"/>
    <lineage>
        <taxon>Bacteria</taxon>
        <taxon>Pseudomonadati</taxon>
        <taxon>Pseudomonadota</taxon>
        <taxon>Alphaproteobacteria</taxon>
        <taxon>Sphingomonadales</taxon>
        <taxon>Rhizorhabdaceae</taxon>
        <taxon>Edaphosphingomonas</taxon>
    </lineage>
</organism>
<dbReference type="Proteomes" id="UP000179467">
    <property type="component" value="Unassembled WGS sequence"/>
</dbReference>
<gene>
    <name evidence="2" type="ORF">BHE75_03497</name>
</gene>
<accession>A0A1S1HGS1</accession>
<dbReference type="InterPro" id="IPR025388">
    <property type="entry name" value="Alginate_export_dom"/>
</dbReference>
<evidence type="ECO:0000313" key="2">
    <source>
        <dbReference type="EMBL" id="OHT21489.1"/>
    </source>
</evidence>
<name>A0A1S1HGS1_9SPHN</name>
<dbReference type="InterPro" id="IPR053728">
    <property type="entry name" value="Alginate_Permeability_Chnl"/>
</dbReference>
<comment type="caution">
    <text evidence="2">The sequence shown here is derived from an EMBL/GenBank/DDBJ whole genome shotgun (WGS) entry which is preliminary data.</text>
</comment>
<keyword evidence="3" id="KW-1185">Reference proteome</keyword>
<dbReference type="Gene3D" id="2.40.160.100">
    <property type="match status" value="1"/>
</dbReference>
<dbReference type="AlphaFoldDB" id="A0A1S1HGS1"/>
<proteinExistence type="predicted"/>
<sequence>MRIFRPAPCLAPVGPVRSRIFPRIAAVRSLMMAAGACLAGAGGSAAHAEANPLLQAVGAPEGLTLKAGIRSRIEAIDGQFRPDAAESDFMWSLKTTLFAEYDTGPVRFGAELWDARAYGQKRNSSAGTGEVNAMELIQAYVGLDVKGLGEGSKAALNVGRFALDIGSRRLVARQNFRNTTNAYTGAYFDWQGRAGDRLILLWSMPQIRLPEDADGIRDNEVEWDQETTDLQFFGGTFTKANVLGGTFEIYAYGLNERDSATRLTRNRHLYTPGFRAFRKPAKAVLDYDIEAAYQFGEARGSTSPSDVTDLDVSAYLIHAEVGRTWPQGWQPRLSLHFDLASGDGPGGKSYNRFDTLYGARRWEYGPTGLYGPVGRANLLSGGARIEVKPGKRVDGALMYRALWLADRTDSFASTSVRDRTGHSGRFAGHQLEGRVRYWLVPDLLRMDAGAAWLAKGRFLKDAPSAPAAGDTHYGYLDLALEF</sequence>
<dbReference type="Pfam" id="PF13372">
    <property type="entry name" value="Alginate_exp"/>
    <property type="match status" value="1"/>
</dbReference>
<evidence type="ECO:0000259" key="1">
    <source>
        <dbReference type="Pfam" id="PF13372"/>
    </source>
</evidence>
<protein>
    <recommendedName>
        <fullName evidence="1">Alginate export domain-containing protein</fullName>
    </recommendedName>
</protein>
<dbReference type="EMBL" id="MIPT01000001">
    <property type="protein sequence ID" value="OHT21489.1"/>
    <property type="molecule type" value="Genomic_DNA"/>
</dbReference>